<proteinExistence type="predicted"/>
<protein>
    <submittedName>
        <fullName evidence="1">Uncharacterized protein</fullName>
    </submittedName>
</protein>
<accession>B9L121</accession>
<evidence type="ECO:0000313" key="2">
    <source>
        <dbReference type="Proteomes" id="UP000000447"/>
    </source>
</evidence>
<dbReference type="AlphaFoldDB" id="B9L121"/>
<organism evidence="1 2">
    <name type="scientific">Thermomicrobium roseum (strain ATCC 27502 / DSM 5159 / P-2)</name>
    <dbReference type="NCBI Taxonomy" id="309801"/>
    <lineage>
        <taxon>Bacteria</taxon>
        <taxon>Pseudomonadati</taxon>
        <taxon>Thermomicrobiota</taxon>
        <taxon>Thermomicrobia</taxon>
        <taxon>Thermomicrobiales</taxon>
        <taxon>Thermomicrobiaceae</taxon>
        <taxon>Thermomicrobium</taxon>
    </lineage>
</organism>
<sequence>MRLPGRDWPGLLDRFHSVVVVATARLGVPAQPRFMILQG</sequence>
<gene>
    <name evidence="1" type="ordered locus">trd_1731</name>
</gene>
<reference evidence="1 2" key="1">
    <citation type="journal article" date="2009" name="PLoS ONE">
        <title>Complete genome sequence of the aerobic CO-oxidizing thermophile Thermomicrobium roseum.</title>
        <authorList>
            <person name="Wu D."/>
            <person name="Raymond J."/>
            <person name="Wu M."/>
            <person name="Chatterji S."/>
            <person name="Ren Q."/>
            <person name="Graham J.E."/>
            <person name="Bryant D.A."/>
            <person name="Robb F."/>
            <person name="Colman A."/>
            <person name="Tallon L.J."/>
            <person name="Badger J.H."/>
            <person name="Madupu R."/>
            <person name="Ward N.L."/>
            <person name="Eisen J.A."/>
        </authorList>
    </citation>
    <scope>NUCLEOTIDE SEQUENCE [LARGE SCALE GENOMIC DNA]</scope>
    <source>
        <strain evidence="2">ATCC 27502 / DSM 5159 / P-2</strain>
    </source>
</reference>
<dbReference type="EMBL" id="CP001275">
    <property type="protein sequence ID" value="ACM04727.1"/>
    <property type="molecule type" value="Genomic_DNA"/>
</dbReference>
<name>B9L121_THERP</name>
<keyword evidence="2" id="KW-1185">Reference proteome</keyword>
<dbReference type="Proteomes" id="UP000000447">
    <property type="component" value="Chromosome"/>
</dbReference>
<dbReference type="HOGENOM" id="CLU_3318426_0_0_0"/>
<evidence type="ECO:0000313" key="1">
    <source>
        <dbReference type="EMBL" id="ACM04727.1"/>
    </source>
</evidence>
<dbReference type="KEGG" id="tro:trd_1731"/>